<accession>G2GWB4</accession>
<comment type="caution">
    <text evidence="2">The sequence shown here is derived from an EMBL/GenBank/DDBJ whole genome shotgun (WGS) entry which is preliminary data.</text>
</comment>
<protein>
    <submittedName>
        <fullName evidence="2">Putative membrane protein</fullName>
    </submittedName>
</protein>
<gene>
    <name evidence="2" type="ORF">Rin_00000430</name>
</gene>
<evidence type="ECO:0000313" key="3">
    <source>
        <dbReference type="Proteomes" id="UP000004116"/>
    </source>
</evidence>
<dbReference type="AlphaFoldDB" id="G2GWB4"/>
<dbReference type="NCBIfam" id="NF008158">
    <property type="entry name" value="PRK10910.1"/>
    <property type="match status" value="1"/>
</dbReference>
<name>G2GWB4_9ENTR</name>
<dbReference type="OrthoDB" id="7062339at2"/>
<feature type="transmembrane region" description="Helical" evidence="1">
    <location>
        <begin position="31"/>
        <end position="51"/>
    </location>
</feature>
<sequence length="95" mass="11333">MWLNLGRLCMLGIWSFLLLNLFHPLPKPLQYFINVAMILMVLVHGLQLALLKSTQPKDQPISKWQQAKIFIFGIFEFLIWQKNNPHQRKNNDFFH</sequence>
<dbReference type="RefSeq" id="WP_006705683.1">
    <property type="nucleotide sequence ID" value="NZ_AGCA01000014.1"/>
</dbReference>
<dbReference type="EMBL" id="AGCA01000014">
    <property type="protein sequence ID" value="EGY29966.1"/>
    <property type="molecule type" value="Genomic_DNA"/>
</dbReference>
<dbReference type="PANTHER" id="PTHR38775:SF1">
    <property type="entry name" value="INNER MEMBRANE PROTEIN"/>
    <property type="match status" value="1"/>
</dbReference>
<reference evidence="2 3" key="1">
    <citation type="journal article" date="2012" name="Genome Res.">
        <title>Genomic basis of endosymbiont-conferred protection against an insect parasitoid.</title>
        <authorList>
            <person name="Hansen A.K."/>
            <person name="Vorburger C."/>
            <person name="Moran N.A."/>
        </authorList>
    </citation>
    <scope>NUCLEOTIDE SEQUENCE [LARGE SCALE GENOMIC DNA]</scope>
    <source>
        <strain evidence="3">R5.15</strain>
    </source>
</reference>
<feature type="transmembrane region" description="Helical" evidence="1">
    <location>
        <begin position="7"/>
        <end position="25"/>
    </location>
</feature>
<proteinExistence type="predicted"/>
<evidence type="ECO:0000313" key="2">
    <source>
        <dbReference type="EMBL" id="EGY29966.1"/>
    </source>
</evidence>
<dbReference type="Pfam" id="PF06611">
    <property type="entry name" value="DUF1145"/>
    <property type="match status" value="1"/>
</dbReference>
<dbReference type="Proteomes" id="UP000004116">
    <property type="component" value="Unassembled WGS sequence"/>
</dbReference>
<keyword evidence="1" id="KW-0812">Transmembrane</keyword>
<keyword evidence="1" id="KW-1133">Transmembrane helix</keyword>
<dbReference type="InterPro" id="IPR009525">
    <property type="entry name" value="DUF1145"/>
</dbReference>
<keyword evidence="3" id="KW-1185">Reference proteome</keyword>
<organism evidence="2 3">
    <name type="scientific">Candidatus Regiella insecticola 5.15</name>
    <dbReference type="NCBI Taxonomy" id="1005043"/>
    <lineage>
        <taxon>Bacteria</taxon>
        <taxon>Pseudomonadati</taxon>
        <taxon>Pseudomonadota</taxon>
        <taxon>Gammaproteobacteria</taxon>
        <taxon>Enterobacterales</taxon>
        <taxon>Enterobacteriaceae</taxon>
        <taxon>aphid secondary symbionts</taxon>
        <taxon>Candidatus Regiella</taxon>
    </lineage>
</organism>
<keyword evidence="1" id="KW-0472">Membrane</keyword>
<dbReference type="PATRIC" id="fig|1005043.3.peg.39"/>
<dbReference type="PANTHER" id="PTHR38775">
    <property type="entry name" value="INNER MEMBRANE PROTEIN-RELATED"/>
    <property type="match status" value="1"/>
</dbReference>
<evidence type="ECO:0000256" key="1">
    <source>
        <dbReference type="SAM" id="Phobius"/>
    </source>
</evidence>